<evidence type="ECO:0000313" key="4">
    <source>
        <dbReference type="Proteomes" id="UP000256345"/>
    </source>
</evidence>
<gene>
    <name evidence="3" type="ORF">ATI61_1273</name>
</gene>
<feature type="region of interest" description="Disordered" evidence="2">
    <location>
        <begin position="1"/>
        <end position="22"/>
    </location>
</feature>
<keyword evidence="4" id="KW-1185">Reference proteome</keyword>
<organism evidence="3 4">
    <name type="scientific">Archangium gephyra</name>
    <dbReference type="NCBI Taxonomy" id="48"/>
    <lineage>
        <taxon>Bacteria</taxon>
        <taxon>Pseudomonadati</taxon>
        <taxon>Myxococcota</taxon>
        <taxon>Myxococcia</taxon>
        <taxon>Myxococcales</taxon>
        <taxon>Cystobacterineae</taxon>
        <taxon>Archangiaceae</taxon>
        <taxon>Archangium</taxon>
    </lineage>
</organism>
<sequence length="454" mass="49871">MGSVFANGRSILHKGDGNTHVSAPPDVCKVPTPGGPVPTPFVNTAQDSMLAKGSKKTEIEGNPVVLSSSELSTSSGDEPGTAGGLISSKFKGKLTWSGSSTDVKIEGKGVVRFLDPTLHNGNTFNTSFVSKGGTGLAYGDDAKCRRIIDKKPCDKPVEKHRVHETQEVQGHVDMVFLELAKLLKEQKPLIEEYKKLREERKAVDEDQKRVAEAVYQSEGRAGKLAEKKLLQAQVKGAQDRQPLQERITQLENEINAIEKAADRKNEENKEVYNELTRKMDEINGKLDPIHVLHMDRKEKTYVKGYMVGACICNCVRQPKMLAACSGKPTHGFKNAVNATRLFTLVDTIDMDDSLKEGLEEVKKKKKRDGWECAAPKLLQAGGAGHKIKAMSERWYSPVQTDYTVTIDKVTRMDGDELISEKAEKFSHGESVPSCDACQALTPEISCKQSEACPS</sequence>
<feature type="coiled-coil region" evidence="1">
    <location>
        <begin position="240"/>
        <end position="285"/>
    </location>
</feature>
<evidence type="ECO:0000313" key="3">
    <source>
        <dbReference type="EMBL" id="REG14284.1"/>
    </source>
</evidence>
<reference evidence="3 4" key="1">
    <citation type="submission" date="2018-08" db="EMBL/GenBank/DDBJ databases">
        <title>Genomic Encyclopedia of Archaeal and Bacterial Type Strains, Phase II (KMG-II): from individual species to whole genera.</title>
        <authorList>
            <person name="Goeker M."/>
        </authorList>
    </citation>
    <scope>NUCLEOTIDE SEQUENCE [LARGE SCALE GENOMIC DNA]</scope>
    <source>
        <strain evidence="3 4">DSM 2261</strain>
    </source>
</reference>
<name>A0ABX9JKD6_9BACT</name>
<dbReference type="EMBL" id="QUMU01000027">
    <property type="protein sequence ID" value="REG14284.1"/>
    <property type="molecule type" value="Genomic_DNA"/>
</dbReference>
<dbReference type="Pfam" id="PF13665">
    <property type="entry name" value="Tox-PAAR-like"/>
    <property type="match status" value="1"/>
</dbReference>
<evidence type="ECO:0000256" key="2">
    <source>
        <dbReference type="SAM" id="MobiDB-lite"/>
    </source>
</evidence>
<dbReference type="Proteomes" id="UP000256345">
    <property type="component" value="Unassembled WGS sequence"/>
</dbReference>
<accession>A0ABX9JKD6</accession>
<protein>
    <submittedName>
        <fullName evidence="3">Uncharacterized protein DUF4150</fullName>
    </submittedName>
</protein>
<dbReference type="RefSeq" id="WP_047861155.1">
    <property type="nucleotide sequence ID" value="NZ_CP011509.1"/>
</dbReference>
<comment type="caution">
    <text evidence="3">The sequence shown here is derived from an EMBL/GenBank/DDBJ whole genome shotgun (WGS) entry which is preliminary data.</text>
</comment>
<proteinExistence type="predicted"/>
<evidence type="ECO:0000256" key="1">
    <source>
        <dbReference type="SAM" id="Coils"/>
    </source>
</evidence>
<keyword evidence="1" id="KW-0175">Coiled coil</keyword>